<dbReference type="GO" id="GO:0007166">
    <property type="term" value="P:cell surface receptor signaling pathway"/>
    <property type="evidence" value="ECO:0007669"/>
    <property type="project" value="InterPro"/>
</dbReference>
<evidence type="ECO:0000313" key="8">
    <source>
        <dbReference type="Proteomes" id="UP000694866"/>
    </source>
</evidence>
<reference evidence="9" key="2">
    <citation type="submission" date="2025-04" db="UniProtKB">
        <authorList>
            <consortium name="RefSeq"/>
        </authorList>
    </citation>
    <scope>IDENTIFICATION</scope>
    <source>
        <strain evidence="9">USDA-PBARC FA_bdor</strain>
        <tissue evidence="9">Whole organism</tissue>
    </source>
</reference>
<dbReference type="OrthoDB" id="6082634at2759"/>
<feature type="transmembrane region" description="Helical" evidence="5">
    <location>
        <begin position="352"/>
        <end position="371"/>
    </location>
</feature>
<feature type="transmembrane region" description="Helical" evidence="5">
    <location>
        <begin position="258"/>
        <end position="280"/>
    </location>
</feature>
<proteinExistence type="predicted"/>
<feature type="transmembrane region" description="Helical" evidence="5">
    <location>
        <begin position="429"/>
        <end position="451"/>
    </location>
</feature>
<feature type="transmembrane region" description="Helical" evidence="5">
    <location>
        <begin position="218"/>
        <end position="238"/>
    </location>
</feature>
<dbReference type="Pfam" id="PF00002">
    <property type="entry name" value="7tm_2"/>
    <property type="match status" value="1"/>
</dbReference>
<evidence type="ECO:0000313" key="7">
    <source>
        <dbReference type="EMBL" id="JAG77131.1"/>
    </source>
</evidence>
<feature type="transmembrane region" description="Helical" evidence="5">
    <location>
        <begin position="300"/>
        <end position="324"/>
    </location>
</feature>
<keyword evidence="4 5" id="KW-0472">Membrane</keyword>
<accession>A0A9R1TDY4</accession>
<dbReference type="GO" id="GO:0005886">
    <property type="term" value="C:plasma membrane"/>
    <property type="evidence" value="ECO:0007669"/>
    <property type="project" value="TreeGrafter"/>
</dbReference>
<dbReference type="GeneID" id="105269034"/>
<evidence type="ECO:0000259" key="6">
    <source>
        <dbReference type="PROSITE" id="PS50261"/>
    </source>
</evidence>
<feature type="domain" description="G-protein coupled receptors family 2 profile 2" evidence="6">
    <location>
        <begin position="186"/>
        <end position="453"/>
    </location>
</feature>
<dbReference type="GO" id="GO:0008528">
    <property type="term" value="F:G protein-coupled peptide receptor activity"/>
    <property type="evidence" value="ECO:0007669"/>
    <property type="project" value="TreeGrafter"/>
</dbReference>
<dbReference type="EMBL" id="GBYB01007364">
    <property type="protein sequence ID" value="JAG77131.1"/>
    <property type="molecule type" value="Transcribed_RNA"/>
</dbReference>
<dbReference type="PANTHER" id="PTHR47154">
    <property type="entry name" value="G-PROTEIN COUPLED RECEPTOR MTH-RELATED"/>
    <property type="match status" value="1"/>
</dbReference>
<dbReference type="PROSITE" id="PS50261">
    <property type="entry name" value="G_PROTEIN_RECEP_F2_4"/>
    <property type="match status" value="1"/>
</dbReference>
<dbReference type="InterPro" id="IPR000832">
    <property type="entry name" value="GPCR_2_secretin-like"/>
</dbReference>
<name>A0A0C9QUD3_9HYME</name>
<reference evidence="7" key="1">
    <citation type="submission" date="2015-01" db="EMBL/GenBank/DDBJ databases">
        <title>Transcriptome Assembly of Fopius arisanus.</title>
        <authorList>
            <person name="Geib S."/>
        </authorList>
    </citation>
    <scope>NUCLEOTIDE SEQUENCE</scope>
</reference>
<evidence type="ECO:0000256" key="5">
    <source>
        <dbReference type="SAM" id="Phobius"/>
    </source>
</evidence>
<dbReference type="RefSeq" id="XP_011307303.1">
    <property type="nucleotide sequence ID" value="XM_011309001.1"/>
</dbReference>
<feature type="transmembrane region" description="Helical" evidence="5">
    <location>
        <begin position="402"/>
        <end position="423"/>
    </location>
</feature>
<comment type="subcellular location">
    <subcellularLocation>
        <location evidence="1">Membrane</location>
        <topology evidence="1">Multi-pass membrane protein</topology>
    </subcellularLocation>
</comment>
<feature type="transmembrane region" description="Helical" evidence="5">
    <location>
        <begin position="190"/>
        <end position="211"/>
    </location>
</feature>
<keyword evidence="9" id="KW-0675">Receptor</keyword>
<dbReference type="InterPro" id="IPR017981">
    <property type="entry name" value="GPCR_2-like_7TM"/>
</dbReference>
<evidence type="ECO:0000256" key="3">
    <source>
        <dbReference type="ARBA" id="ARBA00022989"/>
    </source>
</evidence>
<dbReference type="Proteomes" id="UP000694866">
    <property type="component" value="Unplaced"/>
</dbReference>
<keyword evidence="2 5" id="KW-0812">Transmembrane</keyword>
<evidence type="ECO:0000256" key="2">
    <source>
        <dbReference type="ARBA" id="ARBA00022692"/>
    </source>
</evidence>
<dbReference type="Gene3D" id="1.20.1070.10">
    <property type="entry name" value="Rhodopsin 7-helix transmembrane proteins"/>
    <property type="match status" value="1"/>
</dbReference>
<dbReference type="KEGG" id="fas:105269034"/>
<dbReference type="InterPro" id="IPR051384">
    <property type="entry name" value="Mth_GPCR"/>
</dbReference>
<organism evidence="7">
    <name type="scientific">Fopius arisanus</name>
    <dbReference type="NCBI Taxonomy" id="64838"/>
    <lineage>
        <taxon>Eukaryota</taxon>
        <taxon>Metazoa</taxon>
        <taxon>Ecdysozoa</taxon>
        <taxon>Arthropoda</taxon>
        <taxon>Hexapoda</taxon>
        <taxon>Insecta</taxon>
        <taxon>Pterygota</taxon>
        <taxon>Neoptera</taxon>
        <taxon>Endopterygota</taxon>
        <taxon>Hymenoptera</taxon>
        <taxon>Apocrita</taxon>
        <taxon>Ichneumonoidea</taxon>
        <taxon>Braconidae</taxon>
        <taxon>Opiinae</taxon>
        <taxon>Fopius</taxon>
    </lineage>
</organism>
<dbReference type="CDD" id="cd15039">
    <property type="entry name" value="7tmB3_Methuselah-like"/>
    <property type="match status" value="1"/>
</dbReference>
<accession>A0A0C9QUD3</accession>
<gene>
    <name evidence="7" type="primary">mth2_0</name>
    <name evidence="9" type="synonym">LOC105269034</name>
    <name evidence="7" type="ORF">g.47602</name>
</gene>
<dbReference type="AlphaFoldDB" id="A0A0C9QUD3"/>
<keyword evidence="8" id="KW-1185">Reference proteome</keyword>
<evidence type="ECO:0000256" key="4">
    <source>
        <dbReference type="ARBA" id="ARBA00023136"/>
    </source>
</evidence>
<evidence type="ECO:0000313" key="9">
    <source>
        <dbReference type="RefSeq" id="XP_011307303.1"/>
    </source>
</evidence>
<protein>
    <submittedName>
        <fullName evidence="9">G-protein coupled receptor Mth2 isoform X1</fullName>
    </submittedName>
    <submittedName>
        <fullName evidence="7">Mth2_0 protein</fullName>
    </submittedName>
</protein>
<evidence type="ECO:0000256" key="1">
    <source>
        <dbReference type="ARBA" id="ARBA00004141"/>
    </source>
</evidence>
<sequence length="473" mass="55252">MSVERIFLVIVWITRFGGNYVECNSIQRIPRDDPNTENVKTFRYPRANQSSVAKKSDDLHLPICCPPEKFTVASRYVICESSSFYDFDGPVRLREDIPPAEEVSNNYHQVVGSSCEIGPFYELSDEVPRVDRFLMLDDGRLFVVDPYSPVPSGFVRVDHYCMSSFLGKNGTYTRIIACIQQKSIKEHQSYAIIVALPVPFLIVTFLVYACLPELRNVHGMILMAYVASVLWAYGAVTFERWKSITLPDNLELCKFLGITMYISLLSSFFWLNVMCFDIWWTFRQLRPPRRNVKQNKWKIFIIYGIYAWGYPSIILILISTVGYVPKNEDDIRPRFADVACWFKNRTAESICFYYPVVITVICNILLFALTIRKIYKDKKSIAALLKSSDSRRHNHHEQRLNIYLKLFVVMGINWSMDIIAWLLKNQAQWIWHAADLLNSFQGIMIFVIFVWKDRIKRRLIKRFECLSPYTLNN</sequence>
<dbReference type="PANTHER" id="PTHR47154:SF2">
    <property type="entry name" value="G-PROTEIN COUPLED RECEPTOR MTH-RELATED"/>
    <property type="match status" value="1"/>
</dbReference>
<keyword evidence="3 5" id="KW-1133">Transmembrane helix</keyword>